<dbReference type="EMBL" id="JAIZAY010001638">
    <property type="protein sequence ID" value="KAJ8017517.1"/>
    <property type="molecule type" value="Genomic_DNA"/>
</dbReference>
<reference evidence="1" key="1">
    <citation type="submission" date="2021-10" db="EMBL/GenBank/DDBJ databases">
        <title>Tropical sea cucumber genome reveals ecological adaptation and Cuvierian tubules defense mechanism.</title>
        <authorList>
            <person name="Chen T."/>
        </authorList>
    </citation>
    <scope>NUCLEOTIDE SEQUENCE</scope>
    <source>
        <strain evidence="1">Nanhai2018</strain>
        <tissue evidence="1">Muscle</tissue>
    </source>
</reference>
<evidence type="ECO:0000313" key="2">
    <source>
        <dbReference type="Proteomes" id="UP001152320"/>
    </source>
</evidence>
<protein>
    <submittedName>
        <fullName evidence="1">Uncharacterized protein</fullName>
    </submittedName>
</protein>
<comment type="caution">
    <text evidence="1">The sequence shown here is derived from an EMBL/GenBank/DDBJ whole genome shotgun (WGS) entry which is preliminary data.</text>
</comment>
<accession>A0A9Q0YCN9</accession>
<organism evidence="1 2">
    <name type="scientific">Holothuria leucospilota</name>
    <name type="common">Black long sea cucumber</name>
    <name type="synonym">Mertensiothuria leucospilota</name>
    <dbReference type="NCBI Taxonomy" id="206669"/>
    <lineage>
        <taxon>Eukaryota</taxon>
        <taxon>Metazoa</taxon>
        <taxon>Echinodermata</taxon>
        <taxon>Eleutherozoa</taxon>
        <taxon>Echinozoa</taxon>
        <taxon>Holothuroidea</taxon>
        <taxon>Aspidochirotacea</taxon>
        <taxon>Aspidochirotida</taxon>
        <taxon>Holothuriidae</taxon>
        <taxon>Holothuria</taxon>
    </lineage>
</organism>
<dbReference type="Proteomes" id="UP001152320">
    <property type="component" value="Unassembled WGS sequence"/>
</dbReference>
<evidence type="ECO:0000313" key="1">
    <source>
        <dbReference type="EMBL" id="KAJ8017517.1"/>
    </source>
</evidence>
<sequence length="83" mass="9665">MFTYLHSMVFLSQKTFEDLQEICSYQCFITKWLMEEHLTMEAVYSHQAKLSFIPSKGTAELLKEVGHVSEPTASFICHIKIDF</sequence>
<keyword evidence="2" id="KW-1185">Reference proteome</keyword>
<gene>
    <name evidence="1" type="ORF">HOLleu_45018</name>
</gene>
<name>A0A9Q0YCN9_HOLLE</name>
<proteinExistence type="predicted"/>
<dbReference type="AlphaFoldDB" id="A0A9Q0YCN9"/>